<comment type="caution">
    <text evidence="1">The sequence shown here is derived from an EMBL/GenBank/DDBJ whole genome shotgun (WGS) entry which is preliminary data.</text>
</comment>
<gene>
    <name evidence="1" type="ORF">DA73_0400001990</name>
</gene>
<dbReference type="AlphaFoldDB" id="A0A8S9TFL4"/>
<reference evidence="1" key="1">
    <citation type="journal article" date="2015" name="Genome Announc.">
        <title>Draft Genome Sequence of Tolypothrix boutellei Strain VB521301.</title>
        <authorList>
            <person name="Chandrababunaidu M.M."/>
            <person name="Singh D."/>
            <person name="Sen D."/>
            <person name="Bhan S."/>
            <person name="Das S."/>
            <person name="Gupta A."/>
            <person name="Adhikary S.P."/>
            <person name="Tripathy S."/>
        </authorList>
    </citation>
    <scope>NUCLEOTIDE SEQUENCE</scope>
    <source>
        <strain evidence="1">VB521301</strain>
    </source>
</reference>
<reference evidence="1" key="2">
    <citation type="submission" date="2019-11" db="EMBL/GenBank/DDBJ databases">
        <title>Improved Assembly of Tolypothrix boutellei genome.</title>
        <authorList>
            <person name="Sarangi A.N."/>
            <person name="Mukherjee M."/>
            <person name="Ghosh S."/>
            <person name="Singh D."/>
            <person name="Das A."/>
            <person name="Kant S."/>
            <person name="Prusty A."/>
            <person name="Tripathy S."/>
        </authorList>
    </citation>
    <scope>NUCLEOTIDE SEQUENCE</scope>
    <source>
        <strain evidence="1">VB521301</strain>
    </source>
</reference>
<organism evidence="1 2">
    <name type="scientific">Tolypothrix bouteillei VB521301</name>
    <dbReference type="NCBI Taxonomy" id="1479485"/>
    <lineage>
        <taxon>Bacteria</taxon>
        <taxon>Bacillati</taxon>
        <taxon>Cyanobacteriota</taxon>
        <taxon>Cyanophyceae</taxon>
        <taxon>Nostocales</taxon>
        <taxon>Tolypothrichaceae</taxon>
        <taxon>Tolypothrix</taxon>
    </lineage>
</organism>
<dbReference type="Proteomes" id="UP000029738">
    <property type="component" value="Unassembled WGS sequence"/>
</dbReference>
<protein>
    <submittedName>
        <fullName evidence="1">Uncharacterized protein</fullName>
    </submittedName>
</protein>
<evidence type="ECO:0000313" key="2">
    <source>
        <dbReference type="Proteomes" id="UP000029738"/>
    </source>
</evidence>
<keyword evidence="2" id="KW-1185">Reference proteome</keyword>
<sequence>MAALALFGLGGLFAKKKIK</sequence>
<dbReference type="EMBL" id="JHEG04000001">
    <property type="protein sequence ID" value="KAF3890777.1"/>
    <property type="molecule type" value="Genomic_DNA"/>
</dbReference>
<proteinExistence type="predicted"/>
<evidence type="ECO:0000313" key="1">
    <source>
        <dbReference type="EMBL" id="KAF3890777.1"/>
    </source>
</evidence>
<accession>A0A8S9TFL4</accession>
<name>A0A8S9TFL4_9CYAN</name>